<reference evidence="2 3" key="1">
    <citation type="submission" date="2016-11" db="EMBL/GenBank/DDBJ databases">
        <authorList>
            <person name="Jaros S."/>
            <person name="Januszkiewicz K."/>
            <person name="Wedrychowicz H."/>
        </authorList>
    </citation>
    <scope>NUCLEOTIDE SEQUENCE [LARGE SCALE GENOMIC DNA]</scope>
    <source>
        <strain evidence="2 3">DSM 6191</strain>
    </source>
</reference>
<feature type="domain" description="Replication-associated protein ORF2/G2P" evidence="1">
    <location>
        <begin position="70"/>
        <end position="175"/>
    </location>
</feature>
<accession>A0A1M5U3E6</accession>
<sequence length="251" mass="30067">MPYREKRVYTGEGGKYLEVDYYPISLQERNKKRKQKIKESLPKQKNLNDKNVRRNLTRLLNNNFTDRDLVLHLTYKDGYLPKSEKEARRDVTNFLRRVKHYRKKQGLPELKYIAVIEYRDQEEGKKPIRIHHHVVLSDMDRDVIENLWGKGRANADRLKADEFGYEALGKYITKDPKGSKRWTQSKNLKTPTVKVNDFRFSKRKIEEMSKYPDDKFLFEKLYPGYIFTKCDVQVNDIVGGTYMYLKMRKLE</sequence>
<organism evidence="2 3">
    <name type="scientific">Clostridium intestinale DSM 6191</name>
    <dbReference type="NCBI Taxonomy" id="1121320"/>
    <lineage>
        <taxon>Bacteria</taxon>
        <taxon>Bacillati</taxon>
        <taxon>Bacillota</taxon>
        <taxon>Clostridia</taxon>
        <taxon>Eubacteriales</taxon>
        <taxon>Clostridiaceae</taxon>
        <taxon>Clostridium</taxon>
    </lineage>
</organism>
<name>A0A1M5U3E6_9CLOT</name>
<dbReference type="AlphaFoldDB" id="A0A1M5U3E6"/>
<dbReference type="Proteomes" id="UP000184241">
    <property type="component" value="Unassembled WGS sequence"/>
</dbReference>
<dbReference type="Pfam" id="PF23343">
    <property type="entry name" value="REP_ORF2-G2P"/>
    <property type="match status" value="1"/>
</dbReference>
<evidence type="ECO:0000259" key="1">
    <source>
        <dbReference type="Pfam" id="PF23343"/>
    </source>
</evidence>
<evidence type="ECO:0000313" key="2">
    <source>
        <dbReference type="EMBL" id="SHH57390.1"/>
    </source>
</evidence>
<dbReference type="EMBL" id="FQXU01000003">
    <property type="protein sequence ID" value="SHH57390.1"/>
    <property type="molecule type" value="Genomic_DNA"/>
</dbReference>
<gene>
    <name evidence="2" type="ORF">SAMN02745941_00393</name>
</gene>
<dbReference type="RefSeq" id="WP_073016185.1">
    <property type="nucleotide sequence ID" value="NZ_FQXU01000003.1"/>
</dbReference>
<protein>
    <recommendedName>
        <fullName evidence="1">Replication-associated protein ORF2/G2P domain-containing protein</fullName>
    </recommendedName>
</protein>
<dbReference type="InterPro" id="IPR056906">
    <property type="entry name" value="ORF2/G2P_dom"/>
</dbReference>
<proteinExistence type="predicted"/>
<evidence type="ECO:0000313" key="3">
    <source>
        <dbReference type="Proteomes" id="UP000184241"/>
    </source>
</evidence>